<organism evidence="11 12">
    <name type="scientific">Candidatus Deianiraea vastatrix</name>
    <dbReference type="NCBI Taxonomy" id="2163644"/>
    <lineage>
        <taxon>Bacteria</taxon>
        <taxon>Pseudomonadati</taxon>
        <taxon>Pseudomonadota</taxon>
        <taxon>Alphaproteobacteria</taxon>
        <taxon>Rickettsiales</taxon>
        <taxon>Candidatus Deianiraeaceae</taxon>
        <taxon>Candidatus Deianiraea</taxon>
    </lineage>
</organism>
<accession>A0A5B8XDS6</accession>
<dbReference type="GO" id="GO:0016020">
    <property type="term" value="C:membrane"/>
    <property type="evidence" value="ECO:0007669"/>
    <property type="project" value="GOC"/>
</dbReference>
<evidence type="ECO:0000256" key="8">
    <source>
        <dbReference type="ARBA" id="ARBA00022679"/>
    </source>
</evidence>
<keyword evidence="7" id="KW-0328">Glycosyltransferase</keyword>
<evidence type="ECO:0000256" key="10">
    <source>
        <dbReference type="ARBA" id="ARBA00048975"/>
    </source>
</evidence>
<dbReference type="GO" id="GO:0009245">
    <property type="term" value="P:lipid A biosynthetic process"/>
    <property type="evidence" value="ECO:0007669"/>
    <property type="project" value="UniProtKB-KW"/>
</dbReference>
<gene>
    <name evidence="11" type="ORF">Deia_00670</name>
</gene>
<keyword evidence="9" id="KW-0443">Lipid metabolism</keyword>
<evidence type="ECO:0000313" key="11">
    <source>
        <dbReference type="EMBL" id="QED23462.1"/>
    </source>
</evidence>
<dbReference type="GO" id="GO:0008915">
    <property type="term" value="F:lipid-A-disaccharide synthase activity"/>
    <property type="evidence" value="ECO:0007669"/>
    <property type="project" value="UniProtKB-EC"/>
</dbReference>
<sequence length="376" mass="42932">MKKVIFIAGEPSGDAIAYRLMKKLQTQEISFSGIGGSKMKSLGFQSIFHIKDISVIGFVEILKHLPKILIRIYQTIEHINETKPDLIVTFDSPGFCVAVVKKLRKQGYKGKIIHVVAPTVWAYKPKRAAKFAKIFDEICCLFPFEPVYFEKEGLKAHFIGNISIEDELANLPKATEEVPTIKTIAITLGSREAEVKKYIPMISYAIEIFEIDKRDYQFILPTLPHLHRFIEKYFKTNNPNAKITIISHTNAIYEAVEKCDIAICKSGTNTLQFISKLRPVIVYYSINWLSYIIMSKIVSIKFFNLINIMAGKMIIPELIQDNCSVINITYQVRKIIEKNSFLELQSETLEQLEKMKLPNEMPSEKLASIILNSLKS</sequence>
<protein>
    <recommendedName>
        <fullName evidence="4">Lipid-A-disaccharide synthase</fullName>
        <ecNumber evidence="3">2.4.1.182</ecNumber>
    </recommendedName>
</protein>
<keyword evidence="6" id="KW-0441">Lipid A biosynthesis</keyword>
<dbReference type="Pfam" id="PF02684">
    <property type="entry name" value="LpxB"/>
    <property type="match status" value="1"/>
</dbReference>
<dbReference type="PANTHER" id="PTHR30372">
    <property type="entry name" value="LIPID-A-DISACCHARIDE SYNTHASE"/>
    <property type="match status" value="1"/>
</dbReference>
<dbReference type="InterPro" id="IPR003835">
    <property type="entry name" value="Glyco_trans_19"/>
</dbReference>
<evidence type="ECO:0000256" key="4">
    <source>
        <dbReference type="ARBA" id="ARBA00020902"/>
    </source>
</evidence>
<dbReference type="OrthoDB" id="9801642at2"/>
<comment type="catalytic activity">
    <reaction evidence="10">
        <text>a lipid X + a UDP-2-N,3-O-bis[(3R)-3-hydroxyacyl]-alpha-D-glucosamine = a lipid A disaccharide + UDP + H(+)</text>
        <dbReference type="Rhea" id="RHEA:67828"/>
        <dbReference type="ChEBI" id="CHEBI:15378"/>
        <dbReference type="ChEBI" id="CHEBI:58223"/>
        <dbReference type="ChEBI" id="CHEBI:137748"/>
        <dbReference type="ChEBI" id="CHEBI:176338"/>
        <dbReference type="ChEBI" id="CHEBI:176343"/>
        <dbReference type="EC" id="2.4.1.182"/>
    </reaction>
</comment>
<evidence type="ECO:0000313" key="12">
    <source>
        <dbReference type="Proteomes" id="UP000321934"/>
    </source>
</evidence>
<keyword evidence="12" id="KW-1185">Reference proteome</keyword>
<keyword evidence="5" id="KW-0444">Lipid biosynthesis</keyword>
<dbReference type="EC" id="2.4.1.182" evidence="3"/>
<dbReference type="RefSeq" id="WP_146820732.1">
    <property type="nucleotide sequence ID" value="NZ_CP029077.1"/>
</dbReference>
<dbReference type="GO" id="GO:0005543">
    <property type="term" value="F:phospholipid binding"/>
    <property type="evidence" value="ECO:0007669"/>
    <property type="project" value="TreeGrafter"/>
</dbReference>
<dbReference type="SUPFAM" id="SSF53756">
    <property type="entry name" value="UDP-Glycosyltransferase/glycogen phosphorylase"/>
    <property type="match status" value="1"/>
</dbReference>
<dbReference type="Proteomes" id="UP000321934">
    <property type="component" value="Chromosome"/>
</dbReference>
<evidence type="ECO:0000256" key="2">
    <source>
        <dbReference type="ARBA" id="ARBA00007868"/>
    </source>
</evidence>
<evidence type="ECO:0000256" key="6">
    <source>
        <dbReference type="ARBA" id="ARBA00022556"/>
    </source>
</evidence>
<evidence type="ECO:0000256" key="1">
    <source>
        <dbReference type="ARBA" id="ARBA00002056"/>
    </source>
</evidence>
<name>A0A5B8XDS6_9RICK</name>
<proteinExistence type="inferred from homology"/>
<comment type="function">
    <text evidence="1">Condensation of UDP-2,3-diacylglucosamine and 2,3-diacylglucosamine-1-phosphate to form lipid A disaccharide, a precursor of lipid A, a phosphorylated glycolipid that anchors the lipopolysaccharide to the outer membrane of the cell.</text>
</comment>
<keyword evidence="8" id="KW-0808">Transferase</keyword>
<dbReference type="EMBL" id="CP029077">
    <property type="protein sequence ID" value="QED23462.1"/>
    <property type="molecule type" value="Genomic_DNA"/>
</dbReference>
<evidence type="ECO:0000256" key="5">
    <source>
        <dbReference type="ARBA" id="ARBA00022516"/>
    </source>
</evidence>
<dbReference type="AlphaFoldDB" id="A0A5B8XDS6"/>
<comment type="similarity">
    <text evidence="2">Belongs to the LpxB family.</text>
</comment>
<reference evidence="11 12" key="1">
    <citation type="journal article" date="2019" name="ISME J.">
        <title>Deianiraea, an extracellular bacterium associated with the ciliate Paramecium, suggests an alternative scenario for the evolution of Rickettsiales.</title>
        <authorList>
            <person name="Castelli M."/>
            <person name="Sabaneyeva E."/>
            <person name="Lanzoni O."/>
            <person name="Lebedeva N."/>
            <person name="Floriano A.M."/>
            <person name="Gaiarsa S."/>
            <person name="Benken K."/>
            <person name="Modeo L."/>
            <person name="Bandi C."/>
            <person name="Potekhin A."/>
            <person name="Sassera D."/>
            <person name="Petroni G."/>
        </authorList>
    </citation>
    <scope>NUCLEOTIDE SEQUENCE [LARGE SCALE GENOMIC DNA]</scope>
    <source>
        <strain evidence="11">CyL4-1</strain>
    </source>
</reference>
<evidence type="ECO:0000256" key="7">
    <source>
        <dbReference type="ARBA" id="ARBA00022676"/>
    </source>
</evidence>
<dbReference type="PANTHER" id="PTHR30372:SF4">
    <property type="entry name" value="LIPID-A-DISACCHARIDE SYNTHASE, MITOCHONDRIAL-RELATED"/>
    <property type="match status" value="1"/>
</dbReference>
<evidence type="ECO:0000256" key="9">
    <source>
        <dbReference type="ARBA" id="ARBA00023098"/>
    </source>
</evidence>
<evidence type="ECO:0000256" key="3">
    <source>
        <dbReference type="ARBA" id="ARBA00012687"/>
    </source>
</evidence>